<name>A0ABR5QTB1_9GAMM</name>
<protein>
    <submittedName>
        <fullName evidence="1">Uncharacterized protein</fullName>
    </submittedName>
</protein>
<dbReference type="RefSeq" id="WP_274519442.1">
    <property type="nucleotide sequence ID" value="NZ_LNXX01000019.1"/>
</dbReference>
<keyword evidence="2" id="KW-1185">Reference proteome</keyword>
<dbReference type="Proteomes" id="UP000054854">
    <property type="component" value="Unassembled WGS sequence"/>
</dbReference>
<evidence type="ECO:0000313" key="1">
    <source>
        <dbReference type="EMBL" id="KTC88191.1"/>
    </source>
</evidence>
<comment type="caution">
    <text evidence="1">The sequence shown here is derived from an EMBL/GenBank/DDBJ whole genome shotgun (WGS) entry which is preliminary data.</text>
</comment>
<organism evidence="1 2">
    <name type="scientific">Legionella cincinnatiensis</name>
    <dbReference type="NCBI Taxonomy" id="28085"/>
    <lineage>
        <taxon>Bacteria</taxon>
        <taxon>Pseudomonadati</taxon>
        <taxon>Pseudomonadota</taxon>
        <taxon>Gammaproteobacteria</taxon>
        <taxon>Legionellales</taxon>
        <taxon>Legionellaceae</taxon>
        <taxon>Legionella</taxon>
    </lineage>
</organism>
<dbReference type="EMBL" id="LNXX01000019">
    <property type="protein sequence ID" value="KTC88191.1"/>
    <property type="molecule type" value="Genomic_DNA"/>
</dbReference>
<reference evidence="1 2" key="1">
    <citation type="submission" date="2015-11" db="EMBL/GenBank/DDBJ databases">
        <title>Genomic analysis of 38 Legionella species identifies large and diverse effector repertoires.</title>
        <authorList>
            <person name="Burstein D."/>
            <person name="Amaro F."/>
            <person name="Zusman T."/>
            <person name="Lifshitz Z."/>
            <person name="Cohen O."/>
            <person name="Gilbert J.A."/>
            <person name="Pupko T."/>
            <person name="Shuman H.A."/>
            <person name="Segal G."/>
        </authorList>
    </citation>
    <scope>NUCLEOTIDE SEQUENCE [LARGE SCALE GENOMIC DNA]</scope>
    <source>
        <strain evidence="1 2">CDC#72-OH-14</strain>
    </source>
</reference>
<feature type="non-terminal residue" evidence="1">
    <location>
        <position position="87"/>
    </location>
</feature>
<evidence type="ECO:0000313" key="2">
    <source>
        <dbReference type="Proteomes" id="UP000054854"/>
    </source>
</evidence>
<proteinExistence type="predicted"/>
<sequence>MPVNGKEPRYIARVAWLLATRISPDVRSFNASVKKYVPPRVFIITKAAPLINPGCEQPGYACWVLMNIFLVENKDLPQRFVTLRNIK</sequence>
<accession>A0ABR5QTB1</accession>
<gene>
    <name evidence="1" type="ORF">Lcin_1592</name>
</gene>